<name>A0ABS0H7M3_9ACTN</name>
<dbReference type="EMBL" id="JADPUN010000345">
    <property type="protein sequence ID" value="MBF9134464.1"/>
    <property type="molecule type" value="Genomic_DNA"/>
</dbReference>
<reference evidence="1 2" key="1">
    <citation type="submission" date="2020-11" db="EMBL/GenBank/DDBJ databases">
        <title>A novel isolate from a Black sea contaminated sediment with potential to produce alkanes: Plantactinospora alkalitolerans sp. nov.</title>
        <authorList>
            <person name="Carro L."/>
            <person name="Veyisoglu A."/>
            <person name="Guven K."/>
            <person name="Schumann P."/>
            <person name="Klenk H.-P."/>
            <person name="Sahin N."/>
        </authorList>
    </citation>
    <scope>NUCLEOTIDE SEQUENCE [LARGE SCALE GENOMIC DNA]</scope>
    <source>
        <strain evidence="1 2">S1510</strain>
    </source>
</reference>
<dbReference type="InterPro" id="IPR002915">
    <property type="entry name" value="DeoC/FbaB/LacD_aldolase"/>
</dbReference>
<dbReference type="InterPro" id="IPR041720">
    <property type="entry name" value="FbaB-like"/>
</dbReference>
<sequence>MTGTGIAANLGAAEGSPARWYQPCSRNRNRRFAATRTTACGEGNLVVLNAAFGRQARLGRLFGGGRRIFIVPLDHSVTNGPLTDGRGLDHLVGQLAGNGVDAVVLHKGSLRFVDHHRFTRTSLIVHLSASTARAPDPDAKYLVGTVEECLRLNADAVSVHVNLGSSEEARQIADLATVADACDRWNVPLLAMVYPRGPAITDPSDPDLVAHAVTVAADLGADIVKTVYAGSADEMRDIIRSCPIPVVVAGGAKRTDTAAVLSYLDDVLSAGASGVAMGRNVFQAPDPGVMARRLAARIHQDVRLVTPLTAASR</sequence>
<dbReference type="Gene3D" id="3.20.20.70">
    <property type="entry name" value="Aldolase class I"/>
    <property type="match status" value="1"/>
</dbReference>
<dbReference type="Proteomes" id="UP000638560">
    <property type="component" value="Unassembled WGS sequence"/>
</dbReference>
<dbReference type="InterPro" id="IPR013785">
    <property type="entry name" value="Aldolase_TIM"/>
</dbReference>
<accession>A0ABS0H7M3</accession>
<organism evidence="1 2">
    <name type="scientific">Plantactinospora alkalitolerans</name>
    <dbReference type="NCBI Taxonomy" id="2789879"/>
    <lineage>
        <taxon>Bacteria</taxon>
        <taxon>Bacillati</taxon>
        <taxon>Actinomycetota</taxon>
        <taxon>Actinomycetes</taxon>
        <taxon>Micromonosporales</taxon>
        <taxon>Micromonosporaceae</taxon>
        <taxon>Plantactinospora</taxon>
    </lineage>
</organism>
<keyword evidence="2" id="KW-1185">Reference proteome</keyword>
<dbReference type="CDD" id="cd00958">
    <property type="entry name" value="DhnA"/>
    <property type="match status" value="1"/>
</dbReference>
<proteinExistence type="predicted"/>
<dbReference type="PANTHER" id="PTHR47916:SF1">
    <property type="entry name" value="3-HYDROXY-5-PHOSPHONOOXYPENTANE-2,4-DIONE THIOLASE"/>
    <property type="match status" value="1"/>
</dbReference>
<dbReference type="InterPro" id="IPR050456">
    <property type="entry name" value="DeoC/FbaB_aldolase"/>
</dbReference>
<dbReference type="SMART" id="SM01133">
    <property type="entry name" value="DeoC"/>
    <property type="match status" value="1"/>
</dbReference>
<comment type="caution">
    <text evidence="1">The sequence shown here is derived from an EMBL/GenBank/DDBJ whole genome shotgun (WGS) entry which is preliminary data.</text>
</comment>
<dbReference type="NCBIfam" id="NF005556">
    <property type="entry name" value="PRK07226.1"/>
    <property type="match status" value="1"/>
</dbReference>
<dbReference type="PIRSF" id="PIRSF038992">
    <property type="entry name" value="Aldolase_Ia"/>
    <property type="match status" value="1"/>
</dbReference>
<evidence type="ECO:0000313" key="1">
    <source>
        <dbReference type="EMBL" id="MBF9134464.1"/>
    </source>
</evidence>
<protein>
    <submittedName>
        <fullName evidence="1">2-amino-4,5-dihydroxy-6-one-heptanoic acid-7-phosphate synthase</fullName>
    </submittedName>
</protein>
<gene>
    <name evidence="1" type="ORF">I0C86_36875</name>
</gene>
<dbReference type="Pfam" id="PF01791">
    <property type="entry name" value="DeoC"/>
    <property type="match status" value="1"/>
</dbReference>
<evidence type="ECO:0000313" key="2">
    <source>
        <dbReference type="Proteomes" id="UP000638560"/>
    </source>
</evidence>
<dbReference type="PANTHER" id="PTHR47916">
    <property type="entry name" value="FRUCTOSE-BISPHOSPHATE ALDOLASE CLASS 1"/>
    <property type="match status" value="1"/>
</dbReference>
<dbReference type="SUPFAM" id="SSF51569">
    <property type="entry name" value="Aldolase"/>
    <property type="match status" value="1"/>
</dbReference>